<dbReference type="AlphaFoldDB" id="A0A139WKE0"/>
<keyword evidence="3" id="KW-1185">Reference proteome</keyword>
<dbReference type="KEGG" id="tca:103313147"/>
<reference evidence="2 3" key="1">
    <citation type="journal article" date="2008" name="Nature">
        <title>The genome of the model beetle and pest Tribolium castaneum.</title>
        <authorList>
            <consortium name="Tribolium Genome Sequencing Consortium"/>
            <person name="Richards S."/>
            <person name="Gibbs R.A."/>
            <person name="Weinstock G.M."/>
            <person name="Brown S.J."/>
            <person name="Denell R."/>
            <person name="Beeman R.W."/>
            <person name="Gibbs R."/>
            <person name="Beeman R.W."/>
            <person name="Brown S.J."/>
            <person name="Bucher G."/>
            <person name="Friedrich M."/>
            <person name="Grimmelikhuijzen C.J."/>
            <person name="Klingler M."/>
            <person name="Lorenzen M."/>
            <person name="Richards S."/>
            <person name="Roth S."/>
            <person name="Schroder R."/>
            <person name="Tautz D."/>
            <person name="Zdobnov E.M."/>
            <person name="Muzny D."/>
            <person name="Gibbs R.A."/>
            <person name="Weinstock G.M."/>
            <person name="Attaway T."/>
            <person name="Bell S."/>
            <person name="Buhay C.J."/>
            <person name="Chandrabose M.N."/>
            <person name="Chavez D."/>
            <person name="Clerk-Blankenburg K.P."/>
            <person name="Cree A."/>
            <person name="Dao M."/>
            <person name="Davis C."/>
            <person name="Chacko J."/>
            <person name="Dinh H."/>
            <person name="Dugan-Rocha S."/>
            <person name="Fowler G."/>
            <person name="Garner T.T."/>
            <person name="Garnes J."/>
            <person name="Gnirke A."/>
            <person name="Hawes A."/>
            <person name="Hernandez J."/>
            <person name="Hines S."/>
            <person name="Holder M."/>
            <person name="Hume J."/>
            <person name="Jhangiani S.N."/>
            <person name="Joshi V."/>
            <person name="Khan Z.M."/>
            <person name="Jackson L."/>
            <person name="Kovar C."/>
            <person name="Kowis A."/>
            <person name="Lee S."/>
            <person name="Lewis L.R."/>
            <person name="Margolis J."/>
            <person name="Morgan M."/>
            <person name="Nazareth L.V."/>
            <person name="Nguyen N."/>
            <person name="Okwuonu G."/>
            <person name="Parker D."/>
            <person name="Richards S."/>
            <person name="Ruiz S.J."/>
            <person name="Santibanez J."/>
            <person name="Savard J."/>
            <person name="Scherer S.E."/>
            <person name="Schneider B."/>
            <person name="Sodergren E."/>
            <person name="Tautz D."/>
            <person name="Vattahil S."/>
            <person name="Villasana D."/>
            <person name="White C.S."/>
            <person name="Wright R."/>
            <person name="Park Y."/>
            <person name="Beeman R.W."/>
            <person name="Lord J."/>
            <person name="Oppert B."/>
            <person name="Lorenzen M."/>
            <person name="Brown S."/>
            <person name="Wang L."/>
            <person name="Savard J."/>
            <person name="Tautz D."/>
            <person name="Richards S."/>
            <person name="Weinstock G."/>
            <person name="Gibbs R.A."/>
            <person name="Liu Y."/>
            <person name="Worley K."/>
            <person name="Weinstock G."/>
            <person name="Elsik C.G."/>
            <person name="Reese J.T."/>
            <person name="Elhaik E."/>
            <person name="Landan G."/>
            <person name="Graur D."/>
            <person name="Arensburger P."/>
            <person name="Atkinson P."/>
            <person name="Beeman R.W."/>
            <person name="Beidler J."/>
            <person name="Brown S.J."/>
            <person name="Demuth J.P."/>
            <person name="Drury D.W."/>
            <person name="Du Y.Z."/>
            <person name="Fujiwara H."/>
            <person name="Lorenzen M."/>
            <person name="Maselli V."/>
            <person name="Osanai M."/>
            <person name="Park Y."/>
            <person name="Robertson H.M."/>
            <person name="Tu Z."/>
            <person name="Wang J.J."/>
            <person name="Wang S."/>
            <person name="Richards S."/>
            <person name="Song H."/>
            <person name="Zhang L."/>
            <person name="Sodergren E."/>
            <person name="Werner D."/>
            <person name="Stanke M."/>
            <person name="Morgenstern B."/>
            <person name="Solovyev V."/>
            <person name="Kosarev P."/>
            <person name="Brown G."/>
            <person name="Chen H.C."/>
            <person name="Ermolaeva O."/>
            <person name="Hlavina W."/>
            <person name="Kapustin Y."/>
            <person name="Kiryutin B."/>
            <person name="Kitts P."/>
            <person name="Maglott D."/>
            <person name="Pruitt K."/>
            <person name="Sapojnikov V."/>
            <person name="Souvorov A."/>
            <person name="Mackey A.J."/>
            <person name="Waterhouse R.M."/>
            <person name="Wyder S."/>
            <person name="Zdobnov E.M."/>
            <person name="Zdobnov E.M."/>
            <person name="Wyder S."/>
            <person name="Kriventseva E.V."/>
            <person name="Kadowaki T."/>
            <person name="Bork P."/>
            <person name="Aranda M."/>
            <person name="Bao R."/>
            <person name="Beermann A."/>
            <person name="Berns N."/>
            <person name="Bolognesi R."/>
            <person name="Bonneton F."/>
            <person name="Bopp D."/>
            <person name="Brown S.J."/>
            <person name="Bucher G."/>
            <person name="Butts T."/>
            <person name="Chaumot A."/>
            <person name="Denell R.E."/>
            <person name="Ferrier D.E."/>
            <person name="Friedrich M."/>
            <person name="Gordon C.M."/>
            <person name="Jindra M."/>
            <person name="Klingler M."/>
            <person name="Lan Q."/>
            <person name="Lattorff H.M."/>
            <person name="Laudet V."/>
            <person name="von Levetsow C."/>
            <person name="Liu Z."/>
            <person name="Lutz R."/>
            <person name="Lynch J.A."/>
            <person name="da Fonseca R.N."/>
            <person name="Posnien N."/>
            <person name="Reuter R."/>
            <person name="Roth S."/>
            <person name="Savard J."/>
            <person name="Schinko J.B."/>
            <person name="Schmitt C."/>
            <person name="Schoppmeier M."/>
            <person name="Schroder R."/>
            <person name="Shippy T.D."/>
            <person name="Simonnet F."/>
            <person name="Marques-Souza H."/>
            <person name="Tautz D."/>
            <person name="Tomoyasu Y."/>
            <person name="Trauner J."/>
            <person name="Van der Zee M."/>
            <person name="Vervoort M."/>
            <person name="Wittkopp N."/>
            <person name="Wimmer E.A."/>
            <person name="Yang X."/>
            <person name="Jones A.K."/>
            <person name="Sattelle D.B."/>
            <person name="Ebert P.R."/>
            <person name="Nelson D."/>
            <person name="Scott J.G."/>
            <person name="Beeman R.W."/>
            <person name="Muthukrishnan S."/>
            <person name="Kramer K.J."/>
            <person name="Arakane Y."/>
            <person name="Beeman R.W."/>
            <person name="Zhu Q."/>
            <person name="Hogenkamp D."/>
            <person name="Dixit R."/>
            <person name="Oppert B."/>
            <person name="Jiang H."/>
            <person name="Zou Z."/>
            <person name="Marshall J."/>
            <person name="Elpidina E."/>
            <person name="Vinokurov K."/>
            <person name="Oppert C."/>
            <person name="Zou Z."/>
            <person name="Evans J."/>
            <person name="Lu Z."/>
            <person name="Zhao P."/>
            <person name="Sumathipala N."/>
            <person name="Altincicek B."/>
            <person name="Vilcinskas A."/>
            <person name="Williams M."/>
            <person name="Hultmark D."/>
            <person name="Hetru C."/>
            <person name="Jiang H."/>
            <person name="Grimmelikhuijzen C.J."/>
            <person name="Hauser F."/>
            <person name="Cazzamali G."/>
            <person name="Williamson M."/>
            <person name="Park Y."/>
            <person name="Li B."/>
            <person name="Tanaka Y."/>
            <person name="Predel R."/>
            <person name="Neupert S."/>
            <person name="Schachtner J."/>
            <person name="Verleyen P."/>
            <person name="Raible F."/>
            <person name="Bork P."/>
            <person name="Friedrich M."/>
            <person name="Walden K.K."/>
            <person name="Robertson H.M."/>
            <person name="Angeli S."/>
            <person name="Foret S."/>
            <person name="Bucher G."/>
            <person name="Schuetz S."/>
            <person name="Maleszka R."/>
            <person name="Wimmer E.A."/>
            <person name="Beeman R.W."/>
            <person name="Lorenzen M."/>
            <person name="Tomoyasu Y."/>
            <person name="Miller S.C."/>
            <person name="Grossmann D."/>
            <person name="Bucher G."/>
        </authorList>
    </citation>
    <scope>NUCLEOTIDE SEQUENCE [LARGE SCALE GENOMIC DNA]</scope>
    <source>
        <strain evidence="2 3">Georgia GA2</strain>
    </source>
</reference>
<dbReference type="OrthoDB" id="6370328at2759"/>
<keyword evidence="1" id="KW-0732">Signal</keyword>
<name>A0A139WKE0_TRICA</name>
<organism evidence="2 3">
    <name type="scientific">Tribolium castaneum</name>
    <name type="common">Red flour beetle</name>
    <dbReference type="NCBI Taxonomy" id="7070"/>
    <lineage>
        <taxon>Eukaryota</taxon>
        <taxon>Metazoa</taxon>
        <taxon>Ecdysozoa</taxon>
        <taxon>Arthropoda</taxon>
        <taxon>Hexapoda</taxon>
        <taxon>Insecta</taxon>
        <taxon>Pterygota</taxon>
        <taxon>Neoptera</taxon>
        <taxon>Endopterygota</taxon>
        <taxon>Coleoptera</taxon>
        <taxon>Polyphaga</taxon>
        <taxon>Cucujiformia</taxon>
        <taxon>Tenebrionidae</taxon>
        <taxon>Tenebrionidae incertae sedis</taxon>
        <taxon>Tribolium</taxon>
    </lineage>
</organism>
<accession>A0A139WKE0</accession>
<dbReference type="Gene3D" id="2.10.90.10">
    <property type="entry name" value="Cystine-knot cytokines"/>
    <property type="match status" value="1"/>
</dbReference>
<dbReference type="PANTHER" id="PTHR21719">
    <property type="entry name" value="FI06402P-RELATED"/>
    <property type="match status" value="1"/>
</dbReference>
<reference evidence="2 3" key="2">
    <citation type="journal article" date="2010" name="Nucleic Acids Res.">
        <title>BeetleBase in 2010: revisions to provide comprehensive genomic information for Tribolium castaneum.</title>
        <authorList>
            <person name="Kim H.S."/>
            <person name="Murphy T."/>
            <person name="Xia J."/>
            <person name="Caragea D."/>
            <person name="Park Y."/>
            <person name="Beeman R.W."/>
            <person name="Lorenzen M.D."/>
            <person name="Butcher S."/>
            <person name="Manak J.R."/>
            <person name="Brown S.J."/>
        </authorList>
    </citation>
    <scope>GENOME REANNOTATION</scope>
    <source>
        <strain evidence="2 3">Georgia GA2</strain>
    </source>
</reference>
<evidence type="ECO:0000313" key="2">
    <source>
        <dbReference type="EMBL" id="KYB28402.1"/>
    </source>
</evidence>
<proteinExistence type="predicted"/>
<feature type="signal peptide" evidence="1">
    <location>
        <begin position="1"/>
        <end position="20"/>
    </location>
</feature>
<dbReference type="GO" id="GO:0035099">
    <property type="term" value="P:hemocyte migration"/>
    <property type="evidence" value="ECO:0000318"/>
    <property type="project" value="GO_Central"/>
</dbReference>
<dbReference type="SUPFAM" id="SSF57501">
    <property type="entry name" value="Cystine-knot cytokines"/>
    <property type="match status" value="1"/>
</dbReference>
<gene>
    <name evidence="2" type="primary">AUGUSTUS-3.0.2_32602</name>
    <name evidence="2" type="ORF">TcasGA2_TC032602</name>
</gene>
<dbReference type="PANTHER" id="PTHR21719:SF1">
    <property type="entry name" value="FI06402P-RELATED"/>
    <property type="match status" value="1"/>
</dbReference>
<protein>
    <recommendedName>
        <fullName evidence="4">Platelet-derived growth factor (PDGF) family profile domain-containing protein</fullName>
    </recommendedName>
</protein>
<dbReference type="InterPro" id="IPR029034">
    <property type="entry name" value="Cystine-knot_cytokine"/>
</dbReference>
<dbReference type="InParanoid" id="A0A139WKE0"/>
<dbReference type="Proteomes" id="UP000007266">
    <property type="component" value="Linkage group 3"/>
</dbReference>
<evidence type="ECO:0008006" key="4">
    <source>
        <dbReference type="Google" id="ProtNLM"/>
    </source>
</evidence>
<sequence>MCYVLLRQLVLLTVIFAVKGTSLQRFVDLIHTPTCVACKIPQPRAVVLAQEVQIAEDTAPYMAIFHRCDGGSGCCSKGKVCKAAKEEILNATILVKIKREYYKPFFFEIRNHTSCSCQNIADTPK</sequence>
<dbReference type="EMBL" id="KQ971327">
    <property type="protein sequence ID" value="KYB28402.1"/>
    <property type="molecule type" value="Genomic_DNA"/>
</dbReference>
<evidence type="ECO:0000313" key="3">
    <source>
        <dbReference type="Proteomes" id="UP000007266"/>
    </source>
</evidence>
<evidence type="ECO:0000256" key="1">
    <source>
        <dbReference type="SAM" id="SignalP"/>
    </source>
</evidence>
<feature type="chain" id="PRO_5007300110" description="Platelet-derived growth factor (PDGF) family profile domain-containing protein" evidence="1">
    <location>
        <begin position="21"/>
        <end position="125"/>
    </location>
</feature>